<organism evidence="4 5">
    <name type="scientific">Culex pipiens pipiens</name>
    <name type="common">Northern house mosquito</name>
    <dbReference type="NCBI Taxonomy" id="38569"/>
    <lineage>
        <taxon>Eukaryota</taxon>
        <taxon>Metazoa</taxon>
        <taxon>Ecdysozoa</taxon>
        <taxon>Arthropoda</taxon>
        <taxon>Hexapoda</taxon>
        <taxon>Insecta</taxon>
        <taxon>Pterygota</taxon>
        <taxon>Neoptera</taxon>
        <taxon>Endopterygota</taxon>
        <taxon>Diptera</taxon>
        <taxon>Nematocera</taxon>
        <taxon>Culicoidea</taxon>
        <taxon>Culicidae</taxon>
        <taxon>Culicinae</taxon>
        <taxon>Culicini</taxon>
        <taxon>Culex</taxon>
        <taxon>Culex</taxon>
    </lineage>
</organism>
<dbReference type="EMBL" id="JBEHCU010008671">
    <property type="protein sequence ID" value="KAL1381352.1"/>
    <property type="molecule type" value="Genomic_DNA"/>
</dbReference>
<comment type="similarity">
    <text evidence="1 2">Belongs to the phospholipid scramblase family.</text>
</comment>
<keyword evidence="2" id="KW-0106">Calcium</keyword>
<evidence type="ECO:0000256" key="2">
    <source>
        <dbReference type="RuleBase" id="RU363116"/>
    </source>
</evidence>
<dbReference type="Proteomes" id="UP001562425">
    <property type="component" value="Unassembled WGS sequence"/>
</dbReference>
<comment type="caution">
    <text evidence="4">The sequence shown here is derived from an EMBL/GenBank/DDBJ whole genome shotgun (WGS) entry which is preliminary data.</text>
</comment>
<protein>
    <recommendedName>
        <fullName evidence="2">Phospholipid scramblase</fullName>
    </recommendedName>
</protein>
<dbReference type="PANTHER" id="PTHR23248:SF9">
    <property type="entry name" value="PHOSPHOLIPID SCRAMBLASE"/>
    <property type="match status" value="1"/>
</dbReference>
<evidence type="ECO:0000256" key="1">
    <source>
        <dbReference type="ARBA" id="ARBA00005350"/>
    </source>
</evidence>
<keyword evidence="5" id="KW-1185">Reference proteome</keyword>
<gene>
    <name evidence="4" type="ORF">pipiens_013537</name>
</gene>
<keyword evidence="2" id="KW-0449">Lipoprotein</keyword>
<feature type="compositionally biased region" description="Low complexity" evidence="3">
    <location>
        <begin position="25"/>
        <end position="36"/>
    </location>
</feature>
<evidence type="ECO:0000256" key="3">
    <source>
        <dbReference type="SAM" id="MobiDB-lite"/>
    </source>
</evidence>
<keyword evidence="2" id="KW-0564">Palmitate</keyword>
<accession>A0ABD1CY28</accession>
<sequence>MRNKVAPEEPSKIPQVFLVETVETSQPRSSQHSSSSTCDKSACQSGLEPLLRSRAILYRERRECSCCTSPTYEIIDEQDQVLYEIREQDGFCCCGPNVALATNAYGSKVLHFRMDQYCDGCFLAPYKGISVSDATGQLLGSVEMQFWSLKNRFDVLDSDGRLLFKITNRTKFCGAQTFYVHDRERKMAGRILQEGMGFCYKIEYFQGLDLIARVTLIAATKFIVETSQPRSAVLDVHRTNEPTPQLFHPALEPLLHSRTIRYQERVSCNCCAWPVYEILNDHDQLLYEINELDGCFMSQEAAVATDRHGTKVLHFQRKRHWDGCCFAPCKSIAVTDSGGELFGTVKHPQSWRGIFHVLDPAGSEIMRIANQRRSDSRGAQTFLISALNGEVIGRIVREGSRFCSYKLDFPEGLHLGAKATLLAVIKFIVMKMKGVPSSE</sequence>
<dbReference type="AlphaFoldDB" id="A0ABD1CY28"/>
<comment type="cofactor">
    <cofactor evidence="2">
        <name>Ca(2+)</name>
        <dbReference type="ChEBI" id="CHEBI:29108"/>
    </cofactor>
</comment>
<dbReference type="PANTHER" id="PTHR23248">
    <property type="entry name" value="PHOSPHOLIPID SCRAMBLASE-RELATED"/>
    <property type="match status" value="1"/>
</dbReference>
<name>A0ABD1CY28_CULPP</name>
<comment type="function">
    <text evidence="2">May mediate accelerated ATP-independent bidirectional transbilayer migration of phospholipids upon binding calcium ions that results in a loss of phospholipid asymmetry in the plasma membrane.</text>
</comment>
<evidence type="ECO:0000313" key="4">
    <source>
        <dbReference type="EMBL" id="KAL1381352.1"/>
    </source>
</evidence>
<reference evidence="4 5" key="1">
    <citation type="submission" date="2024-05" db="EMBL/GenBank/DDBJ databases">
        <title>Culex pipiens pipiens assembly and annotation.</title>
        <authorList>
            <person name="Alout H."/>
            <person name="Durand T."/>
        </authorList>
    </citation>
    <scope>NUCLEOTIDE SEQUENCE [LARGE SCALE GENOMIC DNA]</scope>
    <source>
        <strain evidence="4">HA-2024</strain>
        <tissue evidence="4">Whole body</tissue>
    </source>
</reference>
<proteinExistence type="inferred from homology"/>
<dbReference type="Pfam" id="PF03803">
    <property type="entry name" value="Scramblase"/>
    <property type="match status" value="2"/>
</dbReference>
<evidence type="ECO:0000313" key="5">
    <source>
        <dbReference type="Proteomes" id="UP001562425"/>
    </source>
</evidence>
<feature type="region of interest" description="Disordered" evidence="3">
    <location>
        <begin position="22"/>
        <end position="42"/>
    </location>
</feature>
<dbReference type="InterPro" id="IPR005552">
    <property type="entry name" value="Scramblase"/>
</dbReference>